<sequence>MAEKESEVEGLEHMFTNENAEPVHISYSVIESITKTFYRVIGHGGFGTVYLGSLRNDPMVAVKLLHPSQDLSDTQFMAEVKCLTRVKHKNIVRFLGYCAYTHEVVMKVEGIDRMVDIERKRFLCFEYAPNGNLQDYLEEKTHGYQWSIRYKIIKGICQGLHYLHQKRINHLDLKPANVLMGGAQMEPMITDFGISRHNDGTQSTIVTKNAKGTLGYMPPELITEGKISSKSDIFSLGVIMRRLLMGSDDENYTENAHDEEPLKAHDK</sequence>
<keyword evidence="6" id="KW-0723">Serine/threonine-protein kinase</keyword>
<dbReference type="InterPro" id="IPR011009">
    <property type="entry name" value="Kinase-like_dom_sf"/>
</dbReference>
<keyword evidence="1" id="KW-0808">Transferase</keyword>
<comment type="caution">
    <text evidence="8">The sequence shown here is derived from an EMBL/GenBank/DDBJ whole genome shotgun (WGS) entry which is preliminary data.</text>
</comment>
<dbReference type="Pfam" id="PF00069">
    <property type="entry name" value="Pkinase"/>
    <property type="match status" value="1"/>
</dbReference>
<dbReference type="PANTHER" id="PTHR45707">
    <property type="entry name" value="C2 CALCIUM/LIPID-BINDING PLANT PHOSPHORIBOSYLTRANSFERASE FAMILY PROTEIN"/>
    <property type="match status" value="1"/>
</dbReference>
<evidence type="ECO:0000256" key="5">
    <source>
        <dbReference type="PROSITE-ProRule" id="PRU10141"/>
    </source>
</evidence>
<dbReference type="SMART" id="SM00220">
    <property type="entry name" value="S_TKc"/>
    <property type="match status" value="1"/>
</dbReference>
<evidence type="ECO:0000256" key="6">
    <source>
        <dbReference type="RuleBase" id="RU000304"/>
    </source>
</evidence>
<feature type="binding site" evidence="5">
    <location>
        <position position="63"/>
    </location>
    <ligand>
        <name>ATP</name>
        <dbReference type="ChEBI" id="CHEBI:30616"/>
    </ligand>
</feature>
<evidence type="ECO:0000256" key="1">
    <source>
        <dbReference type="ARBA" id="ARBA00022679"/>
    </source>
</evidence>
<evidence type="ECO:0000256" key="2">
    <source>
        <dbReference type="ARBA" id="ARBA00022741"/>
    </source>
</evidence>
<proteinExistence type="inferred from homology"/>
<dbReference type="PROSITE" id="PS50011">
    <property type="entry name" value="PROTEIN_KINASE_DOM"/>
    <property type="match status" value="1"/>
</dbReference>
<dbReference type="Proteomes" id="UP001054889">
    <property type="component" value="Unassembled WGS sequence"/>
</dbReference>
<dbReference type="Gene3D" id="1.10.510.10">
    <property type="entry name" value="Transferase(Phosphotransferase) domain 1"/>
    <property type="match status" value="1"/>
</dbReference>
<reference evidence="8" key="2">
    <citation type="submission" date="2021-12" db="EMBL/GenBank/DDBJ databases">
        <title>Resequencing data analysis of finger millet.</title>
        <authorList>
            <person name="Hatakeyama M."/>
            <person name="Aluri S."/>
            <person name="Balachadran M.T."/>
            <person name="Sivarajan S.R."/>
            <person name="Poveda L."/>
            <person name="Shimizu-Inatsugi R."/>
            <person name="Schlapbach R."/>
            <person name="Sreeman S.M."/>
            <person name="Shimizu K.K."/>
        </authorList>
    </citation>
    <scope>NUCLEOTIDE SEQUENCE</scope>
</reference>
<feature type="domain" description="Protein kinase" evidence="7">
    <location>
        <begin position="35"/>
        <end position="267"/>
    </location>
</feature>
<evidence type="ECO:0000313" key="9">
    <source>
        <dbReference type="Proteomes" id="UP001054889"/>
    </source>
</evidence>
<dbReference type="EMBL" id="BQKI01000078">
    <property type="protein sequence ID" value="GJN25685.1"/>
    <property type="molecule type" value="Genomic_DNA"/>
</dbReference>
<dbReference type="InterPro" id="IPR008271">
    <property type="entry name" value="Ser/Thr_kinase_AS"/>
</dbReference>
<dbReference type="Gene3D" id="3.30.200.20">
    <property type="entry name" value="Phosphorylase Kinase, domain 1"/>
    <property type="match status" value="1"/>
</dbReference>
<dbReference type="GO" id="GO:0005524">
    <property type="term" value="F:ATP binding"/>
    <property type="evidence" value="ECO:0007669"/>
    <property type="project" value="UniProtKB-UniRule"/>
</dbReference>
<keyword evidence="4 5" id="KW-0067">ATP-binding</keyword>
<keyword evidence="9" id="KW-1185">Reference proteome</keyword>
<dbReference type="InterPro" id="IPR000719">
    <property type="entry name" value="Prot_kinase_dom"/>
</dbReference>
<dbReference type="GO" id="GO:0004674">
    <property type="term" value="F:protein serine/threonine kinase activity"/>
    <property type="evidence" value="ECO:0007669"/>
    <property type="project" value="UniProtKB-KW"/>
</dbReference>
<dbReference type="AlphaFoldDB" id="A0AAV5ESP6"/>
<protein>
    <recommendedName>
        <fullName evidence="7">Protein kinase domain-containing protein</fullName>
    </recommendedName>
</protein>
<comment type="similarity">
    <text evidence="6">Belongs to the protein kinase superfamily.</text>
</comment>
<evidence type="ECO:0000256" key="3">
    <source>
        <dbReference type="ARBA" id="ARBA00022777"/>
    </source>
</evidence>
<keyword evidence="3" id="KW-0418">Kinase</keyword>
<dbReference type="InterPro" id="IPR017441">
    <property type="entry name" value="Protein_kinase_ATP_BS"/>
</dbReference>
<evidence type="ECO:0000313" key="8">
    <source>
        <dbReference type="EMBL" id="GJN25685.1"/>
    </source>
</evidence>
<dbReference type="PROSITE" id="PS00107">
    <property type="entry name" value="PROTEIN_KINASE_ATP"/>
    <property type="match status" value="1"/>
</dbReference>
<name>A0AAV5ESP6_ELECO</name>
<gene>
    <name evidence="8" type="primary">gb13546</name>
    <name evidence="8" type="ORF">PR202_gb13546</name>
</gene>
<dbReference type="PROSITE" id="PS00108">
    <property type="entry name" value="PROTEIN_KINASE_ST"/>
    <property type="match status" value="1"/>
</dbReference>
<dbReference type="SUPFAM" id="SSF56112">
    <property type="entry name" value="Protein kinase-like (PK-like)"/>
    <property type="match status" value="1"/>
</dbReference>
<organism evidence="8 9">
    <name type="scientific">Eleusine coracana subsp. coracana</name>
    <dbReference type="NCBI Taxonomy" id="191504"/>
    <lineage>
        <taxon>Eukaryota</taxon>
        <taxon>Viridiplantae</taxon>
        <taxon>Streptophyta</taxon>
        <taxon>Embryophyta</taxon>
        <taxon>Tracheophyta</taxon>
        <taxon>Spermatophyta</taxon>
        <taxon>Magnoliopsida</taxon>
        <taxon>Liliopsida</taxon>
        <taxon>Poales</taxon>
        <taxon>Poaceae</taxon>
        <taxon>PACMAD clade</taxon>
        <taxon>Chloridoideae</taxon>
        <taxon>Cynodonteae</taxon>
        <taxon>Eleusininae</taxon>
        <taxon>Eleusine</taxon>
    </lineage>
</organism>
<reference evidence="8" key="1">
    <citation type="journal article" date="2018" name="DNA Res.">
        <title>Multiple hybrid de novo genome assembly of finger millet, an orphan allotetraploid crop.</title>
        <authorList>
            <person name="Hatakeyama M."/>
            <person name="Aluri S."/>
            <person name="Balachadran M.T."/>
            <person name="Sivarajan S.R."/>
            <person name="Patrignani A."/>
            <person name="Gruter S."/>
            <person name="Poveda L."/>
            <person name="Shimizu-Inatsugi R."/>
            <person name="Baeten J."/>
            <person name="Francoijs K.J."/>
            <person name="Nataraja K.N."/>
            <person name="Reddy Y.A.N."/>
            <person name="Phadnis S."/>
            <person name="Ravikumar R.L."/>
            <person name="Schlapbach R."/>
            <person name="Sreeman S.M."/>
            <person name="Shimizu K.K."/>
        </authorList>
    </citation>
    <scope>NUCLEOTIDE SEQUENCE</scope>
</reference>
<keyword evidence="2 5" id="KW-0547">Nucleotide-binding</keyword>
<evidence type="ECO:0000256" key="4">
    <source>
        <dbReference type="ARBA" id="ARBA00022840"/>
    </source>
</evidence>
<dbReference type="PANTHER" id="PTHR45707:SF43">
    <property type="entry name" value="PROTEIN KINASE DOMAIN-CONTAINING PROTEIN"/>
    <property type="match status" value="1"/>
</dbReference>
<accession>A0AAV5ESP6</accession>
<evidence type="ECO:0000259" key="7">
    <source>
        <dbReference type="PROSITE" id="PS50011"/>
    </source>
</evidence>